<accession>A0ABD5XQF0</accession>
<feature type="compositionally biased region" description="Low complexity" evidence="1">
    <location>
        <begin position="39"/>
        <end position="53"/>
    </location>
</feature>
<reference evidence="2 3" key="1">
    <citation type="journal article" date="2019" name="Int. J. Syst. Evol. Microbiol.">
        <title>The Global Catalogue of Microorganisms (GCM) 10K type strain sequencing project: providing services to taxonomists for standard genome sequencing and annotation.</title>
        <authorList>
            <consortium name="The Broad Institute Genomics Platform"/>
            <consortium name="The Broad Institute Genome Sequencing Center for Infectious Disease"/>
            <person name="Wu L."/>
            <person name="Ma J."/>
        </authorList>
    </citation>
    <scope>NUCLEOTIDE SEQUENCE [LARGE SCALE GENOMIC DNA]</scope>
    <source>
        <strain evidence="2 3">DT92</strain>
    </source>
</reference>
<feature type="region of interest" description="Disordered" evidence="1">
    <location>
        <begin position="39"/>
        <end position="83"/>
    </location>
</feature>
<dbReference type="EMBL" id="JBHSZG010000001">
    <property type="protein sequence ID" value="MFC7135776.1"/>
    <property type="molecule type" value="Genomic_DNA"/>
</dbReference>
<comment type="caution">
    <text evidence="2">The sequence shown here is derived from an EMBL/GenBank/DDBJ whole genome shotgun (WGS) entry which is preliminary data.</text>
</comment>
<keyword evidence="3" id="KW-1185">Reference proteome</keyword>
<gene>
    <name evidence="2" type="ORF">ACFQRB_02580</name>
</gene>
<organism evidence="2 3">
    <name type="scientific">Halobaculum litoreum</name>
    <dbReference type="NCBI Taxonomy" id="3031998"/>
    <lineage>
        <taxon>Archaea</taxon>
        <taxon>Methanobacteriati</taxon>
        <taxon>Methanobacteriota</taxon>
        <taxon>Stenosarchaea group</taxon>
        <taxon>Halobacteria</taxon>
        <taxon>Halobacteriales</taxon>
        <taxon>Haloferacaceae</taxon>
        <taxon>Halobaculum</taxon>
    </lineage>
</organism>
<protein>
    <submittedName>
        <fullName evidence="2">Uncharacterized protein</fullName>
    </submittedName>
</protein>
<evidence type="ECO:0000256" key="1">
    <source>
        <dbReference type="SAM" id="MobiDB-lite"/>
    </source>
</evidence>
<evidence type="ECO:0000313" key="2">
    <source>
        <dbReference type="EMBL" id="MFC7135776.1"/>
    </source>
</evidence>
<dbReference type="Proteomes" id="UP001596368">
    <property type="component" value="Unassembled WGS sequence"/>
</dbReference>
<evidence type="ECO:0000313" key="3">
    <source>
        <dbReference type="Proteomes" id="UP001596368"/>
    </source>
</evidence>
<proteinExistence type="predicted"/>
<dbReference type="AlphaFoldDB" id="A0ABD5XQF0"/>
<sequence length="83" mass="8334">MVKPEWVRGVARVRVPYLGYVRLVFSEAILAQTGPGVDVAAATPTAPVDGGATNATTPPGEPSPPTAASPRSANAGPVALGVR</sequence>
<name>A0ABD5XQF0_9EURY</name>